<dbReference type="InterPro" id="IPR036960">
    <property type="entry name" value="T-box_sf"/>
</dbReference>
<name>A0ABY7DY02_MYAAR</name>
<comment type="caution">
    <text evidence="6">Lacks conserved residue(s) required for the propagation of feature annotation.</text>
</comment>
<sequence>MIFSGNNPETSQMAYNPFLLHRPSDYSGMNSLLAAQANYLPGLAGFQHPGLASSILPKLQQSMGRGPISPADFLGYQHLRPLRSLEPPEAEVQDDPKVELEGKDLWEQFNNMSTEMVITKSGRRMFPPYKVRVTGLDKRAKYILLMDTVAVDDCRYKFHNSRWMVAGKADPEMPKRMYIHPDSPSTGEQWMQKVVSFHKLKLTNNISDKHGFTILNSMHKYQPRFHLVRANDILKLPYSAFRTYVFKETQFIAVTAYQNEKITQLKIDHNPFAKGFRDTGSGRREKKRLMLQGTHATTGCAGRADNMGVEHESEAHSDDEDNEICVVETDDKPCNSDDSYTHITSGPSPADLTSARIDHRLDTTKSNTSHDDSDAESEPRHETSLPHRHEPPFVSPVKSAFPRKISESDFVSSFDRNKSPEIHSHASDSSMVQPSTSSPIENRVHHSERRYSPDPEARSRSPYCSDNEEVFNSKLSEKSESDNEKSTDRRDSISSDTCTSRLLMKEHTSPPNVTVVQPSVTHPMFPYFYPHGYPSTTSSLPYHMFLNQGSSSLAAHGLYLPTTHGDLNHLSPTHGLSAFGGLHMSGHPLYPNLSPTFSSSSSSSGSLGPLFASRSGSRYSPYSFGMTKTTMATSTSPMTSSGFNMGSRSPTSPHSAQSSLNLSRPSPIRSRSPPHHHSSSNPNSELKSIERMLSGLDRKREVGPDSTGAIVEK</sequence>
<feature type="region of interest" description="Disordered" evidence="7">
    <location>
        <begin position="293"/>
        <end position="323"/>
    </location>
</feature>
<evidence type="ECO:0000259" key="8">
    <source>
        <dbReference type="PROSITE" id="PS50252"/>
    </source>
</evidence>
<evidence type="ECO:0000256" key="2">
    <source>
        <dbReference type="ARBA" id="ARBA00023015"/>
    </source>
</evidence>
<reference evidence="9" key="1">
    <citation type="submission" date="2022-11" db="EMBL/GenBank/DDBJ databases">
        <title>Centuries of genome instability and evolution in soft-shell clam transmissible cancer (bioRxiv).</title>
        <authorList>
            <person name="Hart S.F.M."/>
            <person name="Yonemitsu M.A."/>
            <person name="Giersch R.M."/>
            <person name="Beal B.F."/>
            <person name="Arriagada G."/>
            <person name="Davis B.W."/>
            <person name="Ostrander E.A."/>
            <person name="Goff S.P."/>
            <person name="Metzger M.J."/>
        </authorList>
    </citation>
    <scope>NUCLEOTIDE SEQUENCE</scope>
    <source>
        <strain evidence="9">MELC-2E11</strain>
        <tissue evidence="9">Siphon/mantle</tissue>
    </source>
</reference>
<feature type="domain" description="T-box" evidence="8">
    <location>
        <begin position="100"/>
        <end position="278"/>
    </location>
</feature>
<dbReference type="Pfam" id="PF00907">
    <property type="entry name" value="T-box"/>
    <property type="match status" value="1"/>
</dbReference>
<dbReference type="SMART" id="SM00425">
    <property type="entry name" value="TBOX"/>
    <property type="match status" value="1"/>
</dbReference>
<dbReference type="PROSITE" id="PS50252">
    <property type="entry name" value="TBOX_3"/>
    <property type="match status" value="1"/>
</dbReference>
<feature type="compositionally biased region" description="Basic and acidic residues" evidence="7">
    <location>
        <begin position="475"/>
        <end position="493"/>
    </location>
</feature>
<proteinExistence type="predicted"/>
<evidence type="ECO:0000256" key="1">
    <source>
        <dbReference type="ARBA" id="ARBA00004123"/>
    </source>
</evidence>
<feature type="compositionally biased region" description="Basic and acidic residues" evidence="7">
    <location>
        <begin position="442"/>
        <end position="459"/>
    </location>
</feature>
<keyword evidence="10" id="KW-1185">Reference proteome</keyword>
<evidence type="ECO:0000256" key="7">
    <source>
        <dbReference type="SAM" id="MobiDB-lite"/>
    </source>
</evidence>
<feature type="compositionally biased region" description="Polar residues" evidence="7">
    <location>
        <begin position="642"/>
        <end position="657"/>
    </location>
</feature>
<evidence type="ECO:0000313" key="10">
    <source>
        <dbReference type="Proteomes" id="UP001164746"/>
    </source>
</evidence>
<feature type="compositionally biased region" description="Polar residues" evidence="7">
    <location>
        <begin position="427"/>
        <end position="440"/>
    </location>
</feature>
<keyword evidence="5 6" id="KW-0539">Nucleus</keyword>
<organism evidence="9 10">
    <name type="scientific">Mya arenaria</name>
    <name type="common">Soft-shell clam</name>
    <dbReference type="NCBI Taxonomy" id="6604"/>
    <lineage>
        <taxon>Eukaryota</taxon>
        <taxon>Metazoa</taxon>
        <taxon>Spiralia</taxon>
        <taxon>Lophotrochozoa</taxon>
        <taxon>Mollusca</taxon>
        <taxon>Bivalvia</taxon>
        <taxon>Autobranchia</taxon>
        <taxon>Heteroconchia</taxon>
        <taxon>Euheterodonta</taxon>
        <taxon>Imparidentia</taxon>
        <taxon>Neoheterodontei</taxon>
        <taxon>Myida</taxon>
        <taxon>Myoidea</taxon>
        <taxon>Myidae</taxon>
        <taxon>Mya</taxon>
    </lineage>
</organism>
<feature type="region of interest" description="Disordered" evidence="7">
    <location>
        <begin position="633"/>
        <end position="713"/>
    </location>
</feature>
<dbReference type="InterPro" id="IPR046360">
    <property type="entry name" value="T-box_DNA-bd"/>
</dbReference>
<evidence type="ECO:0000256" key="6">
    <source>
        <dbReference type="PROSITE-ProRule" id="PRU00201"/>
    </source>
</evidence>
<keyword evidence="4" id="KW-0804">Transcription</keyword>
<evidence type="ECO:0000256" key="3">
    <source>
        <dbReference type="ARBA" id="ARBA00023125"/>
    </source>
</evidence>
<dbReference type="Proteomes" id="UP001164746">
    <property type="component" value="Chromosome 4"/>
</dbReference>
<accession>A0ABY7DY02</accession>
<dbReference type="PANTHER" id="PTHR11267">
    <property type="entry name" value="T-BOX PROTEIN-RELATED"/>
    <property type="match status" value="1"/>
</dbReference>
<evidence type="ECO:0000313" key="9">
    <source>
        <dbReference type="EMBL" id="WAR01540.1"/>
    </source>
</evidence>
<dbReference type="InterPro" id="IPR018186">
    <property type="entry name" value="TF_T-box_CS"/>
</dbReference>
<dbReference type="PROSITE" id="PS01283">
    <property type="entry name" value="TBOX_1"/>
    <property type="match status" value="1"/>
</dbReference>
<feature type="region of interest" description="Disordered" evidence="7">
    <location>
        <begin position="362"/>
        <end position="400"/>
    </location>
</feature>
<dbReference type="PRINTS" id="PR00937">
    <property type="entry name" value="TBOX"/>
</dbReference>
<evidence type="ECO:0000256" key="5">
    <source>
        <dbReference type="ARBA" id="ARBA00023242"/>
    </source>
</evidence>
<dbReference type="InterPro" id="IPR001699">
    <property type="entry name" value="TF_T-box"/>
</dbReference>
<feature type="region of interest" description="Disordered" evidence="7">
    <location>
        <begin position="412"/>
        <end position="513"/>
    </location>
</feature>
<keyword evidence="2" id="KW-0805">Transcription regulation</keyword>
<feature type="compositionally biased region" description="Basic and acidic residues" evidence="7">
    <location>
        <begin position="415"/>
        <end position="426"/>
    </location>
</feature>
<comment type="subcellular location">
    <subcellularLocation>
        <location evidence="1 6">Nucleus</location>
    </subcellularLocation>
</comment>
<evidence type="ECO:0000256" key="4">
    <source>
        <dbReference type="ARBA" id="ARBA00023163"/>
    </source>
</evidence>
<dbReference type="InterPro" id="IPR008967">
    <property type="entry name" value="p53-like_TF_DNA-bd_sf"/>
</dbReference>
<gene>
    <name evidence="9" type="ORF">MAR_008098</name>
</gene>
<dbReference type="CDD" id="cd20188">
    <property type="entry name" value="T-box_TBX2_3-like"/>
    <property type="match status" value="1"/>
</dbReference>
<dbReference type="SUPFAM" id="SSF49417">
    <property type="entry name" value="p53-like transcription factors"/>
    <property type="match status" value="1"/>
</dbReference>
<feature type="compositionally biased region" description="Low complexity" evidence="7">
    <location>
        <begin position="658"/>
        <end position="671"/>
    </location>
</feature>
<dbReference type="PROSITE" id="PS01264">
    <property type="entry name" value="TBOX_2"/>
    <property type="match status" value="1"/>
</dbReference>
<dbReference type="PANTHER" id="PTHR11267:SF181">
    <property type="entry name" value="OPTOMOTOR-BLIND PROTEIN"/>
    <property type="match status" value="1"/>
</dbReference>
<keyword evidence="3 6" id="KW-0238">DNA-binding</keyword>
<feature type="compositionally biased region" description="Basic and acidic residues" evidence="7">
    <location>
        <begin position="362"/>
        <end position="391"/>
    </location>
</feature>
<dbReference type="Gene3D" id="2.60.40.820">
    <property type="entry name" value="Transcription factor, T-box"/>
    <property type="match status" value="1"/>
</dbReference>
<dbReference type="EMBL" id="CP111015">
    <property type="protein sequence ID" value="WAR01540.1"/>
    <property type="molecule type" value="Genomic_DNA"/>
</dbReference>
<protein>
    <submittedName>
        <fullName evidence="9">TBX2B-like protein</fullName>
    </submittedName>
</protein>